<keyword evidence="5" id="KW-0067">ATP-binding</keyword>
<dbReference type="Gene3D" id="1.10.3680.10">
    <property type="entry name" value="TerB-like"/>
    <property type="match status" value="1"/>
</dbReference>
<evidence type="ECO:0000259" key="7">
    <source>
        <dbReference type="Pfam" id="PF13086"/>
    </source>
</evidence>
<feature type="domain" description="Restriction endonuclease type II-like" evidence="9">
    <location>
        <begin position="1839"/>
        <end position="1931"/>
    </location>
</feature>
<dbReference type="InterPro" id="IPR027417">
    <property type="entry name" value="P-loop_NTPase"/>
</dbReference>
<feature type="domain" description="DNA2/NAM7 helicase helicase" evidence="7">
    <location>
        <begin position="836"/>
        <end position="915"/>
    </location>
</feature>
<evidence type="ECO:0000256" key="1">
    <source>
        <dbReference type="ARBA" id="ARBA00007913"/>
    </source>
</evidence>
<evidence type="ECO:0000256" key="3">
    <source>
        <dbReference type="ARBA" id="ARBA00022801"/>
    </source>
</evidence>
<evidence type="ECO:0000256" key="2">
    <source>
        <dbReference type="ARBA" id="ARBA00022741"/>
    </source>
</evidence>
<keyword evidence="3" id="KW-0378">Hydrolase</keyword>
<reference evidence="10 11" key="1">
    <citation type="submission" date="2023-04" db="EMBL/GenBank/DDBJ databases">
        <title>The genome sequence of Polyangium sorediatum DSM14670.</title>
        <authorList>
            <person name="Zhang X."/>
        </authorList>
    </citation>
    <scope>NUCLEOTIDE SEQUENCE [LARGE SCALE GENOMIC DNA]</scope>
    <source>
        <strain evidence="10 11">DSM 14670</strain>
    </source>
</reference>
<dbReference type="InterPro" id="IPR029024">
    <property type="entry name" value="TerB-like"/>
</dbReference>
<dbReference type="PANTHER" id="PTHR43788">
    <property type="entry name" value="DNA2/NAM7 HELICASE FAMILY MEMBER"/>
    <property type="match status" value="1"/>
</dbReference>
<evidence type="ECO:0000256" key="4">
    <source>
        <dbReference type="ARBA" id="ARBA00022806"/>
    </source>
</evidence>
<dbReference type="Pfam" id="PF13086">
    <property type="entry name" value="AAA_11"/>
    <property type="match status" value="2"/>
</dbReference>
<organism evidence="10 11">
    <name type="scientific">Polyangium sorediatum</name>
    <dbReference type="NCBI Taxonomy" id="889274"/>
    <lineage>
        <taxon>Bacteria</taxon>
        <taxon>Pseudomonadati</taxon>
        <taxon>Myxococcota</taxon>
        <taxon>Polyangia</taxon>
        <taxon>Polyangiales</taxon>
        <taxon>Polyangiaceae</taxon>
        <taxon>Polyangium</taxon>
    </lineage>
</organism>
<dbReference type="SUPFAM" id="SSF52540">
    <property type="entry name" value="P-loop containing nucleoside triphosphate hydrolases"/>
    <property type="match status" value="1"/>
</dbReference>
<sequence>MTGVASKQEKPTPIRNLDTEAVRLPLERELADQLQREPFVASIQGSLALPDPAAVRRKLMGQSLRLSEGMAPELHASAKECLGVLGITRPIEIYQSAGIENASIHFIEEPILVEVQGRMITLLDPGSMRAVLGHELGHYLAHGPWTPLGQSGRMASVLADAEDVPEPIQKLSSSLSMAGELTADRFGLLACQDLHALLRLEMISTTGLPGNALTWDTEAYLAQCKELIEQCLREGSGTLGVTHPEHNLRAYAAWLFSESDLYRSLTGRGPGSRSMADINAVLAKVLAVPGFDTSYHMLEPQPAELHACALASSVLVAAADGEMADAEAEAIERVFAPLVSEYAAYFDVEFARRRFGELAGLMASLGAASHRSLFGLLAHVIGADGVLDPREVSTLLAIGDAIGAGALFQRLAVVLIRRFGLSPDAIPQPVLDVPLPPRAREAQSALDAFLGAMARRGGGEATLRRLLRLLGAKRKGAELLRTVQEAIQRAGLRPAEEIASVELDTVLHLEARSATPPPPTASTSSVVPGSPESVVLRGIGKLREQLVSGDGRSPSVRLYQPRPGRAFDLEMLEQISVGLSERVLAQVRSGERAVLVKAAEAGRHTGANQALRDLLMLDREHKGRLEETGANDLALGYPFLIGLAGGYLVRGPLVLYPVDLERDDRGARSFALRPHKDQPPTANLALLRVLFTKKGLPLQDDLAARLDELAADLAHGPEALLGELSRLGISSSKLTGELSPLKDRREEVLGRREDFLEVEEIAVLGLFPQSNSDLLQDYDGLLADLARGDTPIGTLLGGALELLPAEMRDRFGSNLTPSPPQTTSEESLGVPVIASDPSQRQVLALARTKRALVVDGPPGTGKSQVIVNLVADAIGRGERVAVVSEKRAALDVVAQRLQQTGFEHAVALVHDVQEDRKPVYQKIAARLEAGQSPDFDTASAAQTTQELAALTQVFDRRAELLGRNLPGCSMRVGQLHALSAGLPAAGVPAASGCMGLRDSELHRARTEIAALRRYADLFGKGSQWRSGRISLAEKAESWFQSFEPTIARAVTTAAELEQGLATVAPTPIERLESAKGMLEAARGTRDLRVHPEDQMLFANALTVATLYPDRARNLGEAEQAWAQAQEVLLQFSQRVAFNPGPTAEAAMGVLLQWGNRFFRYFSPAWWRARGVVRGSVTTLLPEKAGASLDPPLLTELLSRARATRAWEQAEACLEAFSLRSLASNSAAHVGGLLRKVGETYRRLTALVATRHLLEAVHAWPARFSVEEIEAWDRALDARLHVLAAREAHHTAAQSLSGFFPWLGRLPGRAELEAFLEAFRRDAPRVAEADRRLAAFSTLCPEAPAVFHAFSEHLPTADASGWSESLVKTWAVARLDALERSTPELRQLDGPTPYGDEEAAEQRMAATVGRAADLERKRIAARLDNHALLRAGTAQRGRRRTADQAMKEAMLKECRKQRNVMPMRTFMRKFAPEGLLDLVPVWLLSPETMTVLFPRQPLFDLVIFDEASQCTVESGLPVLLRAQRSVIAGDEKQMPPTSFFTARSTDEGEISEDEEATGARELFEAESLLTLARSRVPRSGLSWHYRCAHEELIAFSNYAMYDGSLLTIPSTASRTAPPAIRTVMVPDGKYDAGRNEPEARVVMDTVMDLLGRTPVPTIGIVTLNIQQRQTILDEIDRRRASDRVFAERWDQACLAERLDERPFVKNLENVQGDERDIILFSPAYAPVERVTKRGTERVVPARFGPLGQRDGERRLNVAVSRAKRECIIVASFEPGMLSVGRTKNEGPKLFKLFLEFAFHLSSGQRALAERVLRVVRESRPTSAPSATTDLPPGYVPLKAQIAMALQQRGVTCELDVGTSDFKVPLAVVDRVQSSRYAVAVLCDEGDETCEAFERHVHRPASLRARDWKVLRVTARDWARNSDAVLARIMKALGVESGASAITSSEGRTAAS</sequence>
<evidence type="ECO:0000259" key="8">
    <source>
        <dbReference type="Pfam" id="PF13087"/>
    </source>
</evidence>
<feature type="domain" description="DNA2/NAM7 helicase-like C-terminal" evidence="8">
    <location>
        <begin position="1574"/>
        <end position="1770"/>
    </location>
</feature>
<dbReference type="Pfam" id="PF13087">
    <property type="entry name" value="AAA_12"/>
    <property type="match status" value="1"/>
</dbReference>
<dbReference type="CDD" id="cd07176">
    <property type="entry name" value="terB"/>
    <property type="match status" value="1"/>
</dbReference>
<evidence type="ECO:0000313" key="10">
    <source>
        <dbReference type="EMBL" id="MDI1435815.1"/>
    </source>
</evidence>
<keyword evidence="2" id="KW-0547">Nucleotide-binding</keyword>
<dbReference type="InterPro" id="IPR049468">
    <property type="entry name" value="Restrct_endonuc-II-like_dom"/>
</dbReference>
<keyword evidence="11" id="KW-1185">Reference proteome</keyword>
<comment type="similarity">
    <text evidence="1">Belongs to the DNA2/NAM7 helicase family.</text>
</comment>
<dbReference type="RefSeq" id="WP_136972429.1">
    <property type="nucleotide sequence ID" value="NZ_JARZHI010000066.1"/>
</dbReference>
<dbReference type="Proteomes" id="UP001160301">
    <property type="component" value="Unassembled WGS sequence"/>
</dbReference>
<dbReference type="InterPro" id="IPR047187">
    <property type="entry name" value="SF1_C_Upf1"/>
</dbReference>
<dbReference type="SUPFAM" id="SSF158682">
    <property type="entry name" value="TerB-like"/>
    <property type="match status" value="1"/>
</dbReference>
<name>A0ABT6P6K4_9BACT</name>
<feature type="region of interest" description="Disordered" evidence="6">
    <location>
        <begin position="512"/>
        <end position="531"/>
    </location>
</feature>
<dbReference type="Gene3D" id="3.40.50.300">
    <property type="entry name" value="P-loop containing nucleotide triphosphate hydrolases"/>
    <property type="match status" value="3"/>
</dbReference>
<evidence type="ECO:0000259" key="9">
    <source>
        <dbReference type="Pfam" id="PF18741"/>
    </source>
</evidence>
<evidence type="ECO:0000313" key="11">
    <source>
        <dbReference type="Proteomes" id="UP001160301"/>
    </source>
</evidence>
<evidence type="ECO:0000256" key="6">
    <source>
        <dbReference type="SAM" id="MobiDB-lite"/>
    </source>
</evidence>
<dbReference type="InterPro" id="IPR041677">
    <property type="entry name" value="DNA2/NAM7_AAA_11"/>
</dbReference>
<dbReference type="PANTHER" id="PTHR43788:SF8">
    <property type="entry name" value="DNA-BINDING PROTEIN SMUBP-2"/>
    <property type="match status" value="1"/>
</dbReference>
<feature type="compositionally biased region" description="Low complexity" evidence="6">
    <location>
        <begin position="521"/>
        <end position="531"/>
    </location>
</feature>
<accession>A0ABT6P6K4</accession>
<keyword evidence="4" id="KW-0347">Helicase</keyword>
<dbReference type="InterPro" id="IPR041679">
    <property type="entry name" value="DNA2/NAM7-like_C"/>
</dbReference>
<feature type="domain" description="DNA2/NAM7 helicase helicase" evidence="7">
    <location>
        <begin position="1497"/>
        <end position="1537"/>
    </location>
</feature>
<dbReference type="Pfam" id="PF18741">
    <property type="entry name" value="MTES_1575"/>
    <property type="match status" value="1"/>
</dbReference>
<dbReference type="InterPro" id="IPR025103">
    <property type="entry name" value="DUF4011"/>
</dbReference>
<dbReference type="EMBL" id="JARZHI010000066">
    <property type="protein sequence ID" value="MDI1435815.1"/>
    <property type="molecule type" value="Genomic_DNA"/>
</dbReference>
<dbReference type="Pfam" id="PF13195">
    <property type="entry name" value="DUF4011"/>
    <property type="match status" value="1"/>
</dbReference>
<protein>
    <submittedName>
        <fullName evidence="10">AAA domain-containing protein</fullName>
    </submittedName>
</protein>
<dbReference type="CDD" id="cd18808">
    <property type="entry name" value="SF1_C_Upf1"/>
    <property type="match status" value="1"/>
</dbReference>
<gene>
    <name evidence="10" type="ORF">QHF89_40295</name>
</gene>
<proteinExistence type="inferred from homology"/>
<dbReference type="InterPro" id="IPR050534">
    <property type="entry name" value="Coronavir_polyprotein_1ab"/>
</dbReference>
<comment type="caution">
    <text evidence="10">The sequence shown here is derived from an EMBL/GenBank/DDBJ whole genome shotgun (WGS) entry which is preliminary data.</text>
</comment>
<evidence type="ECO:0000256" key="5">
    <source>
        <dbReference type="ARBA" id="ARBA00022840"/>
    </source>
</evidence>